<dbReference type="GO" id="GO:0043709">
    <property type="term" value="P:cell adhesion involved in single-species biofilm formation"/>
    <property type="evidence" value="ECO:0007669"/>
    <property type="project" value="TreeGrafter"/>
</dbReference>
<evidence type="ECO:0000256" key="1">
    <source>
        <dbReference type="ARBA" id="ARBA00012528"/>
    </source>
</evidence>
<dbReference type="AlphaFoldDB" id="G7QDA6"/>
<feature type="domain" description="GGDEF" evidence="5">
    <location>
        <begin position="198"/>
        <end position="329"/>
    </location>
</feature>
<dbReference type="InterPro" id="IPR050469">
    <property type="entry name" value="Diguanylate_Cyclase"/>
</dbReference>
<keyword evidence="4" id="KW-0812">Transmembrane</keyword>
<feature type="transmembrane region" description="Helical" evidence="4">
    <location>
        <begin position="42"/>
        <end position="59"/>
    </location>
</feature>
<evidence type="ECO:0000313" key="6">
    <source>
        <dbReference type="EMBL" id="EHJ46412.1"/>
    </source>
</evidence>
<dbReference type="CDD" id="cd01949">
    <property type="entry name" value="GGDEF"/>
    <property type="match status" value="1"/>
</dbReference>
<evidence type="ECO:0000259" key="5">
    <source>
        <dbReference type="PROSITE" id="PS50887"/>
    </source>
</evidence>
<dbReference type="eggNOG" id="COG3706">
    <property type="taxonomic scope" value="Bacteria"/>
</dbReference>
<dbReference type="Proteomes" id="UP000004662">
    <property type="component" value="Chromosome"/>
</dbReference>
<reference evidence="7" key="1">
    <citation type="journal article" date="2015" name="Genome Announc.">
        <title>High-Quality Draft Genome Sequence of Desulfovibrio carbinoliphilus FW-101-2B, an Organic Acid-Oxidizing Sulfate-Reducing Bacterium Isolated from Uranium(VI)-Contaminated Groundwater.</title>
        <authorList>
            <person name="Ramsay B.D."/>
            <person name="Hwang C."/>
            <person name="Woo H.L."/>
            <person name="Carroll S.L."/>
            <person name="Lucas S."/>
            <person name="Han J."/>
            <person name="Lapidus A.L."/>
            <person name="Cheng J.F."/>
            <person name="Goodwin L.A."/>
            <person name="Pitluck S."/>
            <person name="Peters L."/>
            <person name="Chertkov O."/>
            <person name="Held B."/>
            <person name="Detter J.C."/>
            <person name="Han C.S."/>
            <person name="Tapia R."/>
            <person name="Land M.L."/>
            <person name="Hauser L.J."/>
            <person name="Kyrpides N.C."/>
            <person name="Ivanova N.N."/>
            <person name="Mikhailova N."/>
            <person name="Pagani I."/>
            <person name="Woyke T."/>
            <person name="Arkin A.P."/>
            <person name="Dehal P."/>
            <person name="Chivian D."/>
            <person name="Criddle C.S."/>
            <person name="Wu W."/>
            <person name="Chakraborty R."/>
            <person name="Hazen T.C."/>
            <person name="Fields M.W."/>
        </authorList>
    </citation>
    <scope>NUCLEOTIDE SEQUENCE [LARGE SCALE GENOMIC DNA]</scope>
    <source>
        <strain evidence="7">FW-101-2B</strain>
    </source>
</reference>
<evidence type="ECO:0000313" key="7">
    <source>
        <dbReference type="Proteomes" id="UP000004662"/>
    </source>
</evidence>
<proteinExistence type="predicted"/>
<feature type="compositionally biased region" description="Polar residues" evidence="3">
    <location>
        <begin position="1"/>
        <end position="10"/>
    </location>
</feature>
<dbReference type="RefSeq" id="WP_009179857.1">
    <property type="nucleotide sequence ID" value="NZ_CM001368.1"/>
</dbReference>
<keyword evidence="4" id="KW-0472">Membrane</keyword>
<feature type="region of interest" description="Disordered" evidence="3">
    <location>
        <begin position="1"/>
        <end position="23"/>
    </location>
</feature>
<dbReference type="NCBIfam" id="TIGR00254">
    <property type="entry name" value="GGDEF"/>
    <property type="match status" value="1"/>
</dbReference>
<feature type="transmembrane region" description="Helical" evidence="4">
    <location>
        <begin position="71"/>
        <end position="90"/>
    </location>
</feature>
<dbReference type="EMBL" id="CM001368">
    <property type="protein sequence ID" value="EHJ46412.1"/>
    <property type="molecule type" value="Genomic_DNA"/>
</dbReference>
<dbReference type="SMART" id="SM00267">
    <property type="entry name" value="GGDEF"/>
    <property type="match status" value="1"/>
</dbReference>
<dbReference type="SUPFAM" id="SSF55073">
    <property type="entry name" value="Nucleotide cyclase"/>
    <property type="match status" value="1"/>
</dbReference>
<dbReference type="PANTHER" id="PTHR45138">
    <property type="entry name" value="REGULATORY COMPONENTS OF SENSORY TRANSDUCTION SYSTEM"/>
    <property type="match status" value="1"/>
</dbReference>
<dbReference type="Gene3D" id="3.30.70.270">
    <property type="match status" value="1"/>
</dbReference>
<accession>G7QDA6</accession>
<dbReference type="HOGENOM" id="CLU_823172_0_0_7"/>
<keyword evidence="4" id="KW-1133">Transmembrane helix</keyword>
<dbReference type="EC" id="2.7.7.65" evidence="1"/>
<evidence type="ECO:0000256" key="4">
    <source>
        <dbReference type="SAM" id="Phobius"/>
    </source>
</evidence>
<dbReference type="FunFam" id="3.30.70.270:FF:000001">
    <property type="entry name" value="Diguanylate cyclase domain protein"/>
    <property type="match status" value="1"/>
</dbReference>
<dbReference type="PROSITE" id="PS50887">
    <property type="entry name" value="GGDEF"/>
    <property type="match status" value="1"/>
</dbReference>
<dbReference type="InterPro" id="IPR000160">
    <property type="entry name" value="GGDEF_dom"/>
</dbReference>
<dbReference type="PANTHER" id="PTHR45138:SF9">
    <property type="entry name" value="DIGUANYLATE CYCLASE DGCM-RELATED"/>
    <property type="match status" value="1"/>
</dbReference>
<sequence length="334" mass="36447">MQTATTTSRSLGRDVAATDRAARAPGRPSRAALLGVTARMRLTLFLLLALPPATALYLVENGHVASPGRMLGLWLALSLVLLLPVSRLVARFVALGDIAALNAFCGALRRGDYHRRLPLPPQGDDEHEILRLKRDLNWLAHSVETRETWLRALLDETKERERHFEGLSRTDGLTGLANRRHFDAMLPPLADEAVARNFPFWLLLIDCDAFKAINDRFGHPTGDTVLAAMGRTLRDSTREGLDMAFRLGGDEFAVVLTRLPRSGALRVAERIRERFAAANPYGATASLGVACLDPRRDPPPRLESLAARCDAALYRAKTAGGDQAALAGPEAPAE</sequence>
<dbReference type="GO" id="GO:0052621">
    <property type="term" value="F:diguanylate cyclase activity"/>
    <property type="evidence" value="ECO:0007669"/>
    <property type="project" value="UniProtKB-EC"/>
</dbReference>
<organism evidence="6 7">
    <name type="scientific">Solidesulfovibrio carbinoliphilus subsp. oakridgensis</name>
    <dbReference type="NCBI Taxonomy" id="694327"/>
    <lineage>
        <taxon>Bacteria</taxon>
        <taxon>Pseudomonadati</taxon>
        <taxon>Thermodesulfobacteriota</taxon>
        <taxon>Desulfovibrionia</taxon>
        <taxon>Desulfovibrionales</taxon>
        <taxon>Desulfovibrionaceae</taxon>
        <taxon>Solidesulfovibrio</taxon>
    </lineage>
</organism>
<comment type="catalytic activity">
    <reaction evidence="2">
        <text>2 GTP = 3',3'-c-di-GMP + 2 diphosphate</text>
        <dbReference type="Rhea" id="RHEA:24898"/>
        <dbReference type="ChEBI" id="CHEBI:33019"/>
        <dbReference type="ChEBI" id="CHEBI:37565"/>
        <dbReference type="ChEBI" id="CHEBI:58805"/>
        <dbReference type="EC" id="2.7.7.65"/>
    </reaction>
</comment>
<protein>
    <recommendedName>
        <fullName evidence="1">diguanylate cyclase</fullName>
        <ecNumber evidence="1">2.7.7.65</ecNumber>
    </recommendedName>
</protein>
<keyword evidence="7" id="KW-1185">Reference proteome</keyword>
<dbReference type="Pfam" id="PF00990">
    <property type="entry name" value="GGDEF"/>
    <property type="match status" value="1"/>
</dbReference>
<evidence type="ECO:0000256" key="3">
    <source>
        <dbReference type="SAM" id="MobiDB-lite"/>
    </source>
</evidence>
<dbReference type="InterPro" id="IPR029787">
    <property type="entry name" value="Nucleotide_cyclase"/>
</dbReference>
<dbReference type="GO" id="GO:1902201">
    <property type="term" value="P:negative regulation of bacterial-type flagellum-dependent cell motility"/>
    <property type="evidence" value="ECO:0007669"/>
    <property type="project" value="TreeGrafter"/>
</dbReference>
<dbReference type="OrthoDB" id="9759607at2"/>
<dbReference type="GO" id="GO:0005886">
    <property type="term" value="C:plasma membrane"/>
    <property type="evidence" value="ECO:0007669"/>
    <property type="project" value="TreeGrafter"/>
</dbReference>
<evidence type="ECO:0000256" key="2">
    <source>
        <dbReference type="ARBA" id="ARBA00034247"/>
    </source>
</evidence>
<dbReference type="STRING" id="694327.DFW101_0395"/>
<name>G7QDA6_9BACT</name>
<gene>
    <name evidence="6" type="ORF">DFW101_0395</name>
</gene>
<dbReference type="InterPro" id="IPR043128">
    <property type="entry name" value="Rev_trsase/Diguanyl_cyclase"/>
</dbReference>